<protein>
    <submittedName>
        <fullName evidence="2">Uncharacterized protein</fullName>
    </submittedName>
</protein>
<reference evidence="2" key="1">
    <citation type="submission" date="2022-07" db="EMBL/GenBank/DDBJ databases">
        <title>Phylogenomic reconstructions and comparative analyses of Kickxellomycotina fungi.</title>
        <authorList>
            <person name="Reynolds N.K."/>
            <person name="Stajich J.E."/>
            <person name="Barry K."/>
            <person name="Grigoriev I.V."/>
            <person name="Crous P."/>
            <person name="Smith M.E."/>
        </authorList>
    </citation>
    <scope>NUCLEOTIDE SEQUENCE</scope>
    <source>
        <strain evidence="2">BCRC 34381</strain>
    </source>
</reference>
<dbReference type="GO" id="GO:0016747">
    <property type="term" value="F:acyltransferase activity, transferring groups other than amino-acyl groups"/>
    <property type="evidence" value="ECO:0007669"/>
    <property type="project" value="TreeGrafter"/>
</dbReference>
<gene>
    <name evidence="2" type="ORF">LPJ61_003434</name>
</gene>
<proteinExistence type="predicted"/>
<dbReference type="Proteomes" id="UP001143981">
    <property type="component" value="Unassembled WGS sequence"/>
</dbReference>
<accession>A0A9W7YB81</accession>
<dbReference type="EMBL" id="JANBOI010000582">
    <property type="protein sequence ID" value="KAJ1729617.1"/>
    <property type="molecule type" value="Genomic_DNA"/>
</dbReference>
<dbReference type="Pfam" id="PF02458">
    <property type="entry name" value="Transferase"/>
    <property type="match status" value="1"/>
</dbReference>
<name>A0A9W7YB81_9FUNG</name>
<sequence>MTVPLPQFADAVYDLTPADGNPASRANLQFVLFYRTAENVKHRVSASLREAFYRVLTRYPILFGRIERCTKGHSSSSSSAPAHVVVSKNPPAECMPRYEEIDVGESIEDIQRADYNWAAWPPALLSICPVRRPSTETQADDPLVWCIVTWHKDGMGILFSVDHSVTDGVGIDILLNQWAHAVRDPPAEANVVVDYDHASVFEGLSRDEPESDWFVRHIDSVDLSKTQGACGAILESDPRSAREVELALFANVHSVRITPEAMERLHSDATKEDRQTGGAKHVSLIRLAYALVWQRYTLALQEVAPWEGSDCLLNIIHSVRHLVDRPHYIGNAVCPVYMKHSAAALRDMSLCQIAETIGNHMHSVTGPQWLAFLLMLQDSDRYAKFLTVFASPESRQLSVSNISRLGFFGVDFGFGIPAHVTVYPMMVPGFATWLPLSGSGGLHIVWNMTDAVAARLKNDPLFTRYADLLF</sequence>
<dbReference type="InterPro" id="IPR023213">
    <property type="entry name" value="CAT-like_dom_sf"/>
</dbReference>
<evidence type="ECO:0000313" key="3">
    <source>
        <dbReference type="Proteomes" id="UP001143981"/>
    </source>
</evidence>
<dbReference type="OrthoDB" id="1862401at2759"/>
<keyword evidence="1" id="KW-0808">Transferase</keyword>
<comment type="caution">
    <text evidence="2">The sequence shown here is derived from an EMBL/GenBank/DDBJ whole genome shotgun (WGS) entry which is preliminary data.</text>
</comment>
<dbReference type="InterPro" id="IPR050317">
    <property type="entry name" value="Plant_Fungal_Acyltransferase"/>
</dbReference>
<dbReference type="AlphaFoldDB" id="A0A9W7YB81"/>
<keyword evidence="3" id="KW-1185">Reference proteome</keyword>
<evidence type="ECO:0000313" key="2">
    <source>
        <dbReference type="EMBL" id="KAJ1729617.1"/>
    </source>
</evidence>
<organism evidence="2 3">
    <name type="scientific">Coemansia biformis</name>
    <dbReference type="NCBI Taxonomy" id="1286918"/>
    <lineage>
        <taxon>Eukaryota</taxon>
        <taxon>Fungi</taxon>
        <taxon>Fungi incertae sedis</taxon>
        <taxon>Zoopagomycota</taxon>
        <taxon>Kickxellomycotina</taxon>
        <taxon>Kickxellomycetes</taxon>
        <taxon>Kickxellales</taxon>
        <taxon>Kickxellaceae</taxon>
        <taxon>Coemansia</taxon>
    </lineage>
</organism>
<dbReference type="GO" id="GO:0044550">
    <property type="term" value="P:secondary metabolite biosynthetic process"/>
    <property type="evidence" value="ECO:0007669"/>
    <property type="project" value="TreeGrafter"/>
</dbReference>
<dbReference type="Gene3D" id="3.30.559.10">
    <property type="entry name" value="Chloramphenicol acetyltransferase-like domain"/>
    <property type="match status" value="2"/>
</dbReference>
<dbReference type="PANTHER" id="PTHR31642">
    <property type="entry name" value="TRICHOTHECENE 3-O-ACETYLTRANSFERASE"/>
    <property type="match status" value="1"/>
</dbReference>
<dbReference type="PANTHER" id="PTHR31642:SF310">
    <property type="entry name" value="FATTY ALCOHOL:CAFFEOYL-COA ACYLTRANSFERASE"/>
    <property type="match status" value="1"/>
</dbReference>
<evidence type="ECO:0000256" key="1">
    <source>
        <dbReference type="ARBA" id="ARBA00022679"/>
    </source>
</evidence>
<dbReference type="SUPFAM" id="SSF52777">
    <property type="entry name" value="CoA-dependent acyltransferases"/>
    <property type="match status" value="1"/>
</dbReference>